<gene>
    <name evidence="2" type="ORF">MSPICULIGERA_LOCUS24899</name>
</gene>
<proteinExistence type="predicted"/>
<protein>
    <submittedName>
        <fullName evidence="2">Uncharacterized protein</fullName>
    </submittedName>
</protein>
<dbReference type="Proteomes" id="UP001177023">
    <property type="component" value="Unassembled WGS sequence"/>
</dbReference>
<feature type="non-terminal residue" evidence="2">
    <location>
        <position position="1"/>
    </location>
</feature>
<sequence>MYNSIGTRVFPPTKPNPKTAGPNVLHYRIPPEEPPIDYTLRDKPKVRADYRVVYPVHKELPDDYFGEPTHHIHEVLENAPVLPPRKLPPMRVRRNTTEETASRVLEELDSALEEDEQLDFEQVRGKVQAMNLSFRQYPRGYDPDNYPEDPHQGVLAEEVSQRMRRLAVSPPGSTRQAPILSEYVIDDLKAIPQAARPIGAVHELNEQHRYDVETMRRRAEADILRARQVYTTEFFFDQTPEFERNSQTRVPEWKRRLIAKRMAIDAIRQHEDRVMEDFYEWKRRYEPSYRETAHFSPSASARLPR</sequence>
<evidence type="ECO:0000313" key="2">
    <source>
        <dbReference type="EMBL" id="CAJ0586917.1"/>
    </source>
</evidence>
<evidence type="ECO:0000256" key="1">
    <source>
        <dbReference type="SAM" id="MobiDB-lite"/>
    </source>
</evidence>
<comment type="caution">
    <text evidence="2">The sequence shown here is derived from an EMBL/GenBank/DDBJ whole genome shotgun (WGS) entry which is preliminary data.</text>
</comment>
<dbReference type="AlphaFoldDB" id="A0AA36DHP4"/>
<feature type="region of interest" description="Disordered" evidence="1">
    <location>
        <begin position="1"/>
        <end position="23"/>
    </location>
</feature>
<keyword evidence="3" id="KW-1185">Reference proteome</keyword>
<accession>A0AA36DHP4</accession>
<dbReference type="EMBL" id="CATQJA010002709">
    <property type="protein sequence ID" value="CAJ0586917.1"/>
    <property type="molecule type" value="Genomic_DNA"/>
</dbReference>
<evidence type="ECO:0000313" key="3">
    <source>
        <dbReference type="Proteomes" id="UP001177023"/>
    </source>
</evidence>
<reference evidence="2" key="1">
    <citation type="submission" date="2023-06" db="EMBL/GenBank/DDBJ databases">
        <authorList>
            <person name="Delattre M."/>
        </authorList>
    </citation>
    <scope>NUCLEOTIDE SEQUENCE</scope>
    <source>
        <strain evidence="2">AF72</strain>
    </source>
</reference>
<name>A0AA36DHP4_9BILA</name>
<organism evidence="2 3">
    <name type="scientific">Mesorhabditis spiculigera</name>
    <dbReference type="NCBI Taxonomy" id="96644"/>
    <lineage>
        <taxon>Eukaryota</taxon>
        <taxon>Metazoa</taxon>
        <taxon>Ecdysozoa</taxon>
        <taxon>Nematoda</taxon>
        <taxon>Chromadorea</taxon>
        <taxon>Rhabditida</taxon>
        <taxon>Rhabditina</taxon>
        <taxon>Rhabditomorpha</taxon>
        <taxon>Rhabditoidea</taxon>
        <taxon>Rhabditidae</taxon>
        <taxon>Mesorhabditinae</taxon>
        <taxon>Mesorhabditis</taxon>
    </lineage>
</organism>